<dbReference type="EMBL" id="CP003017">
    <property type="protein sequence ID" value="AEN90144.1"/>
    <property type="molecule type" value="Genomic_DNA"/>
</dbReference>
<protein>
    <submittedName>
        <fullName evidence="1">Uncharacterized protein</fullName>
    </submittedName>
</protein>
<evidence type="ECO:0000313" key="1">
    <source>
        <dbReference type="EMBL" id="AEN90144.1"/>
    </source>
</evidence>
<reference evidence="1 2" key="1">
    <citation type="journal article" date="2011" name="J. Bacteriol.">
        <title>Complete genome sequence of the industrial strain Bacillus megaterium WSH-002.</title>
        <authorList>
            <person name="Liu L."/>
            <person name="Li Y."/>
            <person name="Zhang J."/>
            <person name="Zou W."/>
            <person name="Zhou Z."/>
            <person name="Liu J."/>
            <person name="Li X."/>
            <person name="Wang L."/>
            <person name="Chen J."/>
        </authorList>
    </citation>
    <scope>NUCLEOTIDE SEQUENCE [LARGE SCALE GENOMIC DNA]</scope>
    <source>
        <strain evidence="1 2">WSH-002</strain>
    </source>
</reference>
<sequence length="39" mass="4479">MLIFKIRRNSIGITTRPNSSTFLTIPVDFIKSIPFIVNK</sequence>
<organism evidence="1 2">
    <name type="scientific">Priestia megaterium (strain WSH-002)</name>
    <name type="common">Bacillus megaterium</name>
    <dbReference type="NCBI Taxonomy" id="1006007"/>
    <lineage>
        <taxon>Bacteria</taxon>
        <taxon>Bacillati</taxon>
        <taxon>Bacillota</taxon>
        <taxon>Bacilli</taxon>
        <taxon>Bacillales</taxon>
        <taxon>Bacillaceae</taxon>
        <taxon>Priestia</taxon>
    </lineage>
</organism>
<accession>A0A8D4BPZ5</accession>
<gene>
    <name evidence="1" type="ORF">BMWSH_3262</name>
</gene>
<evidence type="ECO:0000313" key="2">
    <source>
        <dbReference type="Proteomes" id="UP000001283"/>
    </source>
</evidence>
<proteinExistence type="predicted"/>
<dbReference type="Proteomes" id="UP000001283">
    <property type="component" value="Chromosome"/>
</dbReference>
<dbReference type="KEGG" id="bmh:BMWSH_3262"/>
<name>A0A8D4BPZ5_PRIMW</name>
<dbReference type="AlphaFoldDB" id="A0A8D4BPZ5"/>